<evidence type="ECO:0000256" key="1">
    <source>
        <dbReference type="SAM" id="MobiDB-lite"/>
    </source>
</evidence>
<feature type="region of interest" description="Disordered" evidence="1">
    <location>
        <begin position="1"/>
        <end position="47"/>
    </location>
</feature>
<name>A0A212K1J9_9DELT</name>
<protein>
    <submittedName>
        <fullName evidence="2">Uncharacterized protein</fullName>
    </submittedName>
</protein>
<accession>A0A212K1J9</accession>
<proteinExistence type="predicted"/>
<dbReference type="EMBL" id="FLUQ01000002">
    <property type="protein sequence ID" value="SBW05512.1"/>
    <property type="molecule type" value="Genomic_DNA"/>
</dbReference>
<evidence type="ECO:0000313" key="2">
    <source>
        <dbReference type="EMBL" id="SBW05512.1"/>
    </source>
</evidence>
<gene>
    <name evidence="2" type="ORF">KL86DPRO_20500</name>
</gene>
<reference evidence="2" key="1">
    <citation type="submission" date="2016-04" db="EMBL/GenBank/DDBJ databases">
        <authorList>
            <person name="Evans L.H."/>
            <person name="Alamgir A."/>
            <person name="Owens N."/>
            <person name="Weber N.D."/>
            <person name="Virtaneva K."/>
            <person name="Barbian K."/>
            <person name="Babar A."/>
            <person name="Rosenke K."/>
        </authorList>
    </citation>
    <scope>NUCLEOTIDE SEQUENCE</scope>
    <source>
        <strain evidence="2">86</strain>
    </source>
</reference>
<sequence>MGTPTAGRWRVAPSPRPLEGKGDPAFALNTRQGVNKQPRRAGWEGAHQRGVKPWQKLFIAALLWMPCR</sequence>
<dbReference type="AlphaFoldDB" id="A0A212K1J9"/>
<organism evidence="2">
    <name type="scientific">uncultured delta proteobacterium</name>
    <dbReference type="NCBI Taxonomy" id="34034"/>
    <lineage>
        <taxon>Bacteria</taxon>
        <taxon>Deltaproteobacteria</taxon>
        <taxon>environmental samples</taxon>
    </lineage>
</organism>